<dbReference type="EMBL" id="CP126662">
    <property type="protein sequence ID" value="WKA05598.1"/>
    <property type="molecule type" value="Genomic_DNA"/>
</dbReference>
<reference evidence="2 3" key="1">
    <citation type="journal article" date="2023" name="Hortic Res">
        <title>The complete reference genome for grapevine (Vitis vinifera L.) genetics and breeding.</title>
        <authorList>
            <person name="Shi X."/>
            <person name="Cao S."/>
            <person name="Wang X."/>
            <person name="Huang S."/>
            <person name="Wang Y."/>
            <person name="Liu Z."/>
            <person name="Liu W."/>
            <person name="Leng X."/>
            <person name="Peng Y."/>
            <person name="Wang N."/>
            <person name="Wang Y."/>
            <person name="Ma Z."/>
            <person name="Xu X."/>
            <person name="Zhang F."/>
            <person name="Xue H."/>
            <person name="Zhong H."/>
            <person name="Wang Y."/>
            <person name="Zhang K."/>
            <person name="Velt A."/>
            <person name="Avia K."/>
            <person name="Holtgrawe D."/>
            <person name="Grimplet J."/>
            <person name="Matus J.T."/>
            <person name="Ware D."/>
            <person name="Wu X."/>
            <person name="Wang H."/>
            <person name="Liu C."/>
            <person name="Fang Y."/>
            <person name="Rustenholz C."/>
            <person name="Cheng Z."/>
            <person name="Xiao H."/>
            <person name="Zhou Y."/>
        </authorList>
    </citation>
    <scope>NUCLEOTIDE SEQUENCE [LARGE SCALE GENOMIC DNA]</scope>
    <source>
        <strain evidence="3">cv. Pinot noir / PN40024</strain>
        <tissue evidence="2">Leaf</tissue>
    </source>
</reference>
<keyword evidence="3" id="KW-1185">Reference proteome</keyword>
<sequence>MKLLTLRNEFESDYFVRVQTIINQIRVNGEKLDDQRIVEKIMHSLSARFSYVVAAIEDGNDIFTLTVEGLVNSLRLHEQRINQKINFTNSEQALQSRSSTGGHGGQQDGRGCGCGSGKGGHNNFNNKDGDGDTNSFKGRGNTSKPKDKSHI</sequence>
<feature type="compositionally biased region" description="Gly residues" evidence="1">
    <location>
        <begin position="101"/>
        <end position="120"/>
    </location>
</feature>
<evidence type="ECO:0000313" key="3">
    <source>
        <dbReference type="Proteomes" id="UP001227230"/>
    </source>
</evidence>
<feature type="compositionally biased region" description="Polar residues" evidence="1">
    <location>
        <begin position="122"/>
        <end position="143"/>
    </location>
</feature>
<dbReference type="Pfam" id="PF14223">
    <property type="entry name" value="Retrotran_gag_2"/>
    <property type="match status" value="1"/>
</dbReference>
<evidence type="ECO:0000313" key="2">
    <source>
        <dbReference type="EMBL" id="WKA05598.1"/>
    </source>
</evidence>
<dbReference type="PANTHER" id="PTHR35317">
    <property type="entry name" value="OS04G0629600 PROTEIN"/>
    <property type="match status" value="1"/>
</dbReference>
<accession>A0ABY9DD07</accession>
<name>A0ABY9DD07_VITVI</name>
<proteinExistence type="predicted"/>
<dbReference type="PANTHER" id="PTHR35317:SF28">
    <property type="entry name" value="ZINC FINGER, CCHC-TYPE, RIBONUCLEASE H-LIKE DOMAIN, GAG-PRE-INTEGRASE DOMAIN PROTEIN-RELATED"/>
    <property type="match status" value="1"/>
</dbReference>
<evidence type="ECO:0000256" key="1">
    <source>
        <dbReference type="SAM" id="MobiDB-lite"/>
    </source>
</evidence>
<dbReference type="Proteomes" id="UP001227230">
    <property type="component" value="Chromosome 15"/>
</dbReference>
<gene>
    <name evidence="2" type="ORF">VitviT2T_023558</name>
</gene>
<feature type="region of interest" description="Disordered" evidence="1">
    <location>
        <begin position="87"/>
        <end position="151"/>
    </location>
</feature>
<feature type="compositionally biased region" description="Polar residues" evidence="1">
    <location>
        <begin position="87"/>
        <end position="100"/>
    </location>
</feature>
<organism evidence="2 3">
    <name type="scientific">Vitis vinifera</name>
    <name type="common">Grape</name>
    <dbReference type="NCBI Taxonomy" id="29760"/>
    <lineage>
        <taxon>Eukaryota</taxon>
        <taxon>Viridiplantae</taxon>
        <taxon>Streptophyta</taxon>
        <taxon>Embryophyta</taxon>
        <taxon>Tracheophyta</taxon>
        <taxon>Spermatophyta</taxon>
        <taxon>Magnoliopsida</taxon>
        <taxon>eudicotyledons</taxon>
        <taxon>Gunneridae</taxon>
        <taxon>Pentapetalae</taxon>
        <taxon>rosids</taxon>
        <taxon>Vitales</taxon>
        <taxon>Vitaceae</taxon>
        <taxon>Viteae</taxon>
        <taxon>Vitis</taxon>
    </lineage>
</organism>
<protein>
    <recommendedName>
        <fullName evidence="4">Retrovirus-related Pol polyprotein from transposon TNT 1-94</fullName>
    </recommendedName>
</protein>
<evidence type="ECO:0008006" key="4">
    <source>
        <dbReference type="Google" id="ProtNLM"/>
    </source>
</evidence>